<name>A0A395XL40_9FIRM</name>
<keyword evidence="1" id="KW-1133">Transmembrane helix</keyword>
<dbReference type="AlphaFoldDB" id="A0A395XL40"/>
<keyword evidence="1" id="KW-0472">Membrane</keyword>
<evidence type="ECO:0000256" key="1">
    <source>
        <dbReference type="SAM" id="Phobius"/>
    </source>
</evidence>
<comment type="caution">
    <text evidence="2">The sequence shown here is derived from an EMBL/GenBank/DDBJ whole genome shotgun (WGS) entry which is preliminary data.</text>
</comment>
<feature type="transmembrane region" description="Helical" evidence="1">
    <location>
        <begin position="300"/>
        <end position="318"/>
    </location>
</feature>
<accession>A0A395XL40</accession>
<dbReference type="EMBL" id="QSAJ01000039">
    <property type="protein sequence ID" value="RGW50612.1"/>
    <property type="molecule type" value="Genomic_DNA"/>
</dbReference>
<gene>
    <name evidence="2" type="ORF">DWV67_13150</name>
</gene>
<dbReference type="Proteomes" id="UP000266376">
    <property type="component" value="Unassembled WGS sequence"/>
</dbReference>
<dbReference type="Gene3D" id="3.40.50.720">
    <property type="entry name" value="NAD(P)-binding Rossmann-like Domain"/>
    <property type="match status" value="1"/>
</dbReference>
<evidence type="ECO:0000313" key="2">
    <source>
        <dbReference type="EMBL" id="RGW50612.1"/>
    </source>
</evidence>
<reference evidence="2 3" key="1">
    <citation type="submission" date="2018-08" db="EMBL/GenBank/DDBJ databases">
        <title>A genome reference for cultivated species of the human gut microbiota.</title>
        <authorList>
            <person name="Zou Y."/>
            <person name="Xue W."/>
            <person name="Luo G."/>
        </authorList>
    </citation>
    <scope>NUCLEOTIDE SEQUENCE [LARGE SCALE GENOMIC DNA]</scope>
    <source>
        <strain evidence="2 3">AF12-11</strain>
    </source>
</reference>
<dbReference type="InterPro" id="IPR036291">
    <property type="entry name" value="NAD(P)-bd_dom_sf"/>
</dbReference>
<protein>
    <submittedName>
        <fullName evidence="2">NAD(P)-dependent oxidoreductase</fullName>
    </submittedName>
</protein>
<dbReference type="SUPFAM" id="SSF51735">
    <property type="entry name" value="NAD(P)-binding Rossmann-fold domains"/>
    <property type="match status" value="1"/>
</dbReference>
<organism evidence="2 3">
    <name type="scientific">Dorea formicigenerans</name>
    <dbReference type="NCBI Taxonomy" id="39486"/>
    <lineage>
        <taxon>Bacteria</taxon>
        <taxon>Bacillati</taxon>
        <taxon>Bacillota</taxon>
        <taxon>Clostridia</taxon>
        <taxon>Lachnospirales</taxon>
        <taxon>Lachnospiraceae</taxon>
        <taxon>Dorea</taxon>
    </lineage>
</organism>
<sequence length="703" mass="81802">MRVLLVGNTGYITKEFVQEAFPESEVFIMGNSLLKTERKKHLNVRPFPERDEELEDIFRTYDFELMIYFSNYITFHGTMEGEAEKLRKVLSYCKRSKEIHVIYLTGPEAGYAATTGKTLLVRGAENLCCQYGKMYQIPVKIVRIPYLYSGVYKEDYFYKMFAAIRSGEPVEIQESPDQPLQFLNSMDLAELLEKMSDNWDEEYHYLNVPNVFSNTFRELEQKIKEIDASVRIENKGLIPVEKIPPDDKVIRFKYGWFPKISLLEDFSDIYDQYLDSIGEKERRIDRWKIWLDKHRPIVKIVELVVGFFLFEFLNHLAGNQAQFKMIDLRLVFIVLFGSLYGINYGIAAAALETVSLLAAYEREGVGWTTLFYEPSNWIPFIFYFAVGAICGYVRMKNKENIEFVTDENKLIQEKFLFMRDMYQDSLYDKRTYKKQIMGSRDSFGKIFDITRKLDTVLPQELFIETIHVMEDMLENHAVAVYSLGKNSEFGRLEIASKEIRSEFPNSIRISKYQAAISELEDGNVWVNRELLPDYPAYMAGIRKNKELVMIVCIKEVRSDQMTLYYMNLFKILCGLVEVALLRALEYQEAAKNMQYVEGTHILKTSYFMERLETFHAMQDEMVASYILLRLEHPGKSKEEADQILQHLIRANDVWGISEEGELYLILSQTDKESLPIVSGRLKKAGIITYETGIAQIARGGGEV</sequence>
<proteinExistence type="predicted"/>
<feature type="transmembrane region" description="Helical" evidence="1">
    <location>
        <begin position="377"/>
        <end position="395"/>
    </location>
</feature>
<evidence type="ECO:0000313" key="3">
    <source>
        <dbReference type="Proteomes" id="UP000266376"/>
    </source>
</evidence>
<feature type="transmembrane region" description="Helical" evidence="1">
    <location>
        <begin position="330"/>
        <end position="357"/>
    </location>
</feature>
<keyword evidence="1" id="KW-0812">Transmembrane</keyword>